<dbReference type="AlphaFoldDB" id="A0A1M6BJP4"/>
<sequence>MMLGEHLPDFSNISPMVHHGFTEGWQAAGMQNTINWMLRVRLFYLMGVLSLLAMAHVLTVG</sequence>
<reference evidence="2 3" key="1">
    <citation type="submission" date="2016-11" db="EMBL/GenBank/DDBJ databases">
        <authorList>
            <person name="Jaros S."/>
            <person name="Januszkiewicz K."/>
            <person name="Wedrychowicz H."/>
        </authorList>
    </citation>
    <scope>NUCLEOTIDE SEQUENCE [LARGE SCALE GENOMIC DNA]</scope>
    <source>
        <strain evidence="2 3">DSM 18772</strain>
    </source>
</reference>
<evidence type="ECO:0000256" key="1">
    <source>
        <dbReference type="SAM" id="Phobius"/>
    </source>
</evidence>
<evidence type="ECO:0000313" key="3">
    <source>
        <dbReference type="Proteomes" id="UP000184510"/>
    </source>
</evidence>
<dbReference type="Proteomes" id="UP000184510">
    <property type="component" value="Unassembled WGS sequence"/>
</dbReference>
<protein>
    <submittedName>
        <fullName evidence="2">Uncharacterized protein</fullName>
    </submittedName>
</protein>
<gene>
    <name evidence="2" type="ORF">SAMN02745181_0240</name>
</gene>
<organism evidence="2 3">
    <name type="scientific">Rubritalea squalenifaciens DSM 18772</name>
    <dbReference type="NCBI Taxonomy" id="1123071"/>
    <lineage>
        <taxon>Bacteria</taxon>
        <taxon>Pseudomonadati</taxon>
        <taxon>Verrucomicrobiota</taxon>
        <taxon>Verrucomicrobiia</taxon>
        <taxon>Verrucomicrobiales</taxon>
        <taxon>Rubritaleaceae</taxon>
        <taxon>Rubritalea</taxon>
    </lineage>
</organism>
<name>A0A1M6BJP4_9BACT</name>
<accession>A0A1M6BJP4</accession>
<dbReference type="InParanoid" id="A0A1M6BJP4"/>
<keyword evidence="1" id="KW-1133">Transmembrane helix</keyword>
<evidence type="ECO:0000313" key="2">
    <source>
        <dbReference type="EMBL" id="SHI48942.1"/>
    </source>
</evidence>
<feature type="transmembrane region" description="Helical" evidence="1">
    <location>
        <begin position="42"/>
        <end position="60"/>
    </location>
</feature>
<dbReference type="EMBL" id="FQYR01000002">
    <property type="protein sequence ID" value="SHI48942.1"/>
    <property type="molecule type" value="Genomic_DNA"/>
</dbReference>
<keyword evidence="1" id="KW-0472">Membrane</keyword>
<proteinExistence type="predicted"/>
<keyword evidence="3" id="KW-1185">Reference proteome</keyword>
<keyword evidence="1" id="KW-0812">Transmembrane</keyword>